<dbReference type="Pfam" id="PF00528">
    <property type="entry name" value="BPD_transp_1"/>
    <property type="match status" value="1"/>
</dbReference>
<dbReference type="CDD" id="cd06261">
    <property type="entry name" value="TM_PBP2"/>
    <property type="match status" value="1"/>
</dbReference>
<dbReference type="SUPFAM" id="SSF161098">
    <property type="entry name" value="MetI-like"/>
    <property type="match status" value="1"/>
</dbReference>
<evidence type="ECO:0000256" key="7">
    <source>
        <dbReference type="ARBA" id="ARBA00022989"/>
    </source>
</evidence>
<evidence type="ECO:0000256" key="2">
    <source>
        <dbReference type="ARBA" id="ARBA00022448"/>
    </source>
</evidence>
<evidence type="ECO:0000313" key="11">
    <source>
        <dbReference type="EMBL" id="PWR22111.1"/>
    </source>
</evidence>
<dbReference type="InterPro" id="IPR025966">
    <property type="entry name" value="OppC_N"/>
</dbReference>
<evidence type="ECO:0000256" key="4">
    <source>
        <dbReference type="ARBA" id="ARBA00022692"/>
    </source>
</evidence>
<dbReference type="InterPro" id="IPR035906">
    <property type="entry name" value="MetI-like_sf"/>
</dbReference>
<feature type="transmembrane region" description="Helical" evidence="9">
    <location>
        <begin position="97"/>
        <end position="121"/>
    </location>
</feature>
<evidence type="ECO:0000256" key="3">
    <source>
        <dbReference type="ARBA" id="ARBA00022475"/>
    </source>
</evidence>
<evidence type="ECO:0000256" key="9">
    <source>
        <dbReference type="RuleBase" id="RU363032"/>
    </source>
</evidence>
<dbReference type="EMBL" id="QGLF01000002">
    <property type="protein sequence ID" value="PWR22111.1"/>
    <property type="molecule type" value="Genomic_DNA"/>
</dbReference>
<dbReference type="PANTHER" id="PTHR43386:SF1">
    <property type="entry name" value="D,D-DIPEPTIDE TRANSPORT SYSTEM PERMEASE PROTEIN DDPC-RELATED"/>
    <property type="match status" value="1"/>
</dbReference>
<feature type="transmembrane region" description="Helical" evidence="9">
    <location>
        <begin position="187"/>
        <end position="207"/>
    </location>
</feature>
<dbReference type="InterPro" id="IPR000515">
    <property type="entry name" value="MetI-like"/>
</dbReference>
<comment type="caution">
    <text evidence="11">The sequence shown here is derived from an EMBL/GenBank/DDBJ whole genome shotgun (WGS) entry which is preliminary data.</text>
</comment>
<keyword evidence="3" id="KW-1003">Cell membrane</keyword>
<dbReference type="Proteomes" id="UP000246077">
    <property type="component" value="Unassembled WGS sequence"/>
</dbReference>
<dbReference type="GO" id="GO:0005886">
    <property type="term" value="C:plasma membrane"/>
    <property type="evidence" value="ECO:0007669"/>
    <property type="project" value="UniProtKB-SubCell"/>
</dbReference>
<sequence>MTGAAATARPPAPLADFWRDFSRNRGALAGLVFILLVTFSAVFAPVVAPHAADIQYRDSFLVPPPWAGGGDWRFLLGTDDVGRDIFSRIVWGAQLSLLIGVIVVTVSLGFGVLLGLVAGFMRGTVDQVIMRLMDILMALPSLLLAVAIVAVLGPSLVNAMIAIAIVVLPHYVRLTRATVITELAKDYVTASRIAGAGLWRMMVIVVLPNCLAPLIVQATLGFSSAILDAAALGFLGLGALPPTPEWGTMLADAKKFVQSGHWWVVTFPGLAILLTVLAFNLLGDGLRDALDPKLKER</sequence>
<dbReference type="Pfam" id="PF12911">
    <property type="entry name" value="OppC_N"/>
    <property type="match status" value="1"/>
</dbReference>
<feature type="domain" description="ABC transmembrane type-1" evidence="10">
    <location>
        <begin position="93"/>
        <end position="283"/>
    </location>
</feature>
<gene>
    <name evidence="11" type="ORF">DKG75_09055</name>
</gene>
<keyword evidence="4 9" id="KW-0812">Transmembrane</keyword>
<dbReference type="PANTHER" id="PTHR43386">
    <property type="entry name" value="OLIGOPEPTIDE TRANSPORT SYSTEM PERMEASE PROTEIN APPC"/>
    <property type="match status" value="1"/>
</dbReference>
<keyword evidence="2 9" id="KW-0813">Transport</keyword>
<evidence type="ECO:0000256" key="5">
    <source>
        <dbReference type="ARBA" id="ARBA00022856"/>
    </source>
</evidence>
<keyword evidence="12" id="KW-1185">Reference proteome</keyword>
<dbReference type="GO" id="GO:0015031">
    <property type="term" value="P:protein transport"/>
    <property type="evidence" value="ECO:0007669"/>
    <property type="project" value="UniProtKB-KW"/>
</dbReference>
<feature type="transmembrane region" description="Helical" evidence="9">
    <location>
        <begin position="214"/>
        <end position="240"/>
    </location>
</feature>
<evidence type="ECO:0000259" key="10">
    <source>
        <dbReference type="PROSITE" id="PS50928"/>
    </source>
</evidence>
<accession>A0A317E636</accession>
<feature type="transmembrane region" description="Helical" evidence="9">
    <location>
        <begin position="260"/>
        <end position="283"/>
    </location>
</feature>
<evidence type="ECO:0000256" key="6">
    <source>
        <dbReference type="ARBA" id="ARBA00022927"/>
    </source>
</evidence>
<feature type="transmembrane region" description="Helical" evidence="9">
    <location>
        <begin position="142"/>
        <end position="167"/>
    </location>
</feature>
<dbReference type="InterPro" id="IPR050366">
    <property type="entry name" value="BP-dependent_transpt_permease"/>
</dbReference>
<evidence type="ECO:0000313" key="12">
    <source>
        <dbReference type="Proteomes" id="UP000246077"/>
    </source>
</evidence>
<organism evidence="11 12">
    <name type="scientific">Zavarzinia compransoris</name>
    <dbReference type="NCBI Taxonomy" id="1264899"/>
    <lineage>
        <taxon>Bacteria</taxon>
        <taxon>Pseudomonadati</taxon>
        <taxon>Pseudomonadota</taxon>
        <taxon>Alphaproteobacteria</taxon>
        <taxon>Rhodospirillales</taxon>
        <taxon>Zavarziniaceae</taxon>
        <taxon>Zavarzinia</taxon>
    </lineage>
</organism>
<evidence type="ECO:0000256" key="1">
    <source>
        <dbReference type="ARBA" id="ARBA00004651"/>
    </source>
</evidence>
<keyword evidence="8 9" id="KW-0472">Membrane</keyword>
<keyword evidence="5" id="KW-0571">Peptide transport</keyword>
<proteinExistence type="inferred from homology"/>
<dbReference type="OrthoDB" id="9774870at2"/>
<keyword evidence="6" id="KW-0653">Protein transport</keyword>
<name>A0A317E636_9PROT</name>
<feature type="transmembrane region" description="Helical" evidence="9">
    <location>
        <begin position="27"/>
        <end position="48"/>
    </location>
</feature>
<dbReference type="Gene3D" id="1.10.3720.10">
    <property type="entry name" value="MetI-like"/>
    <property type="match status" value="1"/>
</dbReference>
<reference evidence="12" key="1">
    <citation type="submission" date="2018-05" db="EMBL/GenBank/DDBJ databases">
        <title>Zavarzinia sp. HR-AS.</title>
        <authorList>
            <person name="Lee Y."/>
            <person name="Jeon C.O."/>
        </authorList>
    </citation>
    <scope>NUCLEOTIDE SEQUENCE [LARGE SCALE GENOMIC DNA]</scope>
    <source>
        <strain evidence="12">DSM 1231</strain>
    </source>
</reference>
<protein>
    <submittedName>
        <fullName evidence="11">Dipeptide ABC transporter permease DppC</fullName>
    </submittedName>
</protein>
<dbReference type="AlphaFoldDB" id="A0A317E636"/>
<keyword evidence="7 9" id="KW-1133">Transmembrane helix</keyword>
<dbReference type="PROSITE" id="PS50928">
    <property type="entry name" value="ABC_TM1"/>
    <property type="match status" value="1"/>
</dbReference>
<comment type="similarity">
    <text evidence="9">Belongs to the binding-protein-dependent transport system permease family.</text>
</comment>
<dbReference type="RefSeq" id="WP_109920756.1">
    <property type="nucleotide sequence ID" value="NZ_QGLF01000002.1"/>
</dbReference>
<comment type="subcellular location">
    <subcellularLocation>
        <location evidence="1 9">Cell membrane</location>
        <topology evidence="1 9">Multi-pass membrane protein</topology>
    </subcellularLocation>
</comment>
<dbReference type="GO" id="GO:0071916">
    <property type="term" value="F:dipeptide transmembrane transporter activity"/>
    <property type="evidence" value="ECO:0007669"/>
    <property type="project" value="TreeGrafter"/>
</dbReference>
<evidence type="ECO:0000256" key="8">
    <source>
        <dbReference type="ARBA" id="ARBA00023136"/>
    </source>
</evidence>